<proteinExistence type="inferred from homology"/>
<evidence type="ECO:0000256" key="13">
    <source>
        <dbReference type="RuleBase" id="RU003357"/>
    </source>
</evidence>
<dbReference type="Gene3D" id="2.170.130.10">
    <property type="entry name" value="TonB-dependent receptor, plug domain"/>
    <property type="match status" value="1"/>
</dbReference>
<keyword evidence="4 11" id="KW-1134">Transmembrane beta strand</keyword>
<keyword evidence="3 11" id="KW-0813">Transport</keyword>
<keyword evidence="8 11" id="KW-0472">Membrane</keyword>
<evidence type="ECO:0000259" key="15">
    <source>
        <dbReference type="Pfam" id="PF00593"/>
    </source>
</evidence>
<dbReference type="PROSITE" id="PS52016">
    <property type="entry name" value="TONB_DEPENDENT_REC_3"/>
    <property type="match status" value="1"/>
</dbReference>
<name>I7ZBG7_9GAMM</name>
<dbReference type="InterPro" id="IPR037066">
    <property type="entry name" value="Plug_dom_sf"/>
</dbReference>
<evidence type="ECO:0008006" key="19">
    <source>
        <dbReference type="Google" id="ProtNLM"/>
    </source>
</evidence>
<evidence type="ECO:0000256" key="4">
    <source>
        <dbReference type="ARBA" id="ARBA00022452"/>
    </source>
</evidence>
<dbReference type="InterPro" id="IPR039426">
    <property type="entry name" value="TonB-dep_rcpt-like"/>
</dbReference>
<keyword evidence="9" id="KW-0675">Receptor</keyword>
<evidence type="ECO:0000313" key="17">
    <source>
        <dbReference type="EMBL" id="EIT69224.1"/>
    </source>
</evidence>
<dbReference type="PROSITE" id="PS01156">
    <property type="entry name" value="TONB_DEPENDENT_REC_2"/>
    <property type="match status" value="1"/>
</dbReference>
<sequence length="766" mass="82826">MLFSHARLCALAGASLALPTLCLADAAGLSTAAVPAATEIAAADPVEPETIEVIGVRRDDEAAPIAQTVSTLTREQFASMPSVSIGEVLALVPGVTFVQGNGPRDVSISVRGSNARQTFGVRNLQVFEDGFAVTQPDGLARTDLTDPHAYGSIEVMRGPSSARYGNYATGGAIDFRTRSGRDLQGVEGGIDLGSYGYSNEYLAAGGGDERFEYSAFASHVRGDDPATEHTRYRTTTLNLLTSWQATAADRLTFKFIHNDLDTDLSLRLSRKQYELNPYQRGCADQSGQGCATLSVFANGFNGTRVPLSPEQAGIGRDDRRTIVGARWEHAFDASTDLRTQLVFDNRDIRQPTGNTSFNGTYPSFNLMSDLTHRGEWFGLPSKSVIGVYANREELNYKVFNLTPEGHATLGGQTQGLGGEHLNAGARIREELALSARSTVVAGIGAEYTHLQAQLRNYGYNSTPPTITRIDADREFVNVAPELGLRFAASEQWTLHARAAVGYGTPQVGNLFVTPDGAAGNNTELKAQRNLGFDIGAEWNVARQIQASLTGFYEFFRNELVTQSAGANLQNYTFNALRSEHRGIEAALDWHPLPNVLPGAHVSLSYLLDDQRYERYTERLSGGDRSETFERDGHDLPGVTPQTLNARLIYDQASGALAGLGGYLELSWRDDTTLDNANLLDAPGYSLINLNLHYAAPQGHGIWSRLSAYAAVQNLLDKTYIASASNVSNTLNADTGEQNGRDVLLASTGSIYAGTPRSVFAGLRLKF</sequence>
<keyword evidence="7 13" id="KW-0798">TonB box</keyword>
<organism evidence="17 18">
    <name type="scientific">Hydrocarboniphaga effusa AP103</name>
    <dbReference type="NCBI Taxonomy" id="1172194"/>
    <lineage>
        <taxon>Bacteria</taxon>
        <taxon>Pseudomonadati</taxon>
        <taxon>Pseudomonadota</taxon>
        <taxon>Gammaproteobacteria</taxon>
        <taxon>Nevskiales</taxon>
        <taxon>Nevskiaceae</taxon>
        <taxon>Hydrocarboniphaga</taxon>
    </lineage>
</organism>
<dbReference type="Pfam" id="PF00593">
    <property type="entry name" value="TonB_dep_Rec_b-barrel"/>
    <property type="match status" value="1"/>
</dbReference>
<dbReference type="InterPro" id="IPR036942">
    <property type="entry name" value="Beta-barrel_TonB_sf"/>
</dbReference>
<feature type="domain" description="TonB-dependent receptor-like beta-barrel" evidence="15">
    <location>
        <begin position="287"/>
        <end position="714"/>
    </location>
</feature>
<evidence type="ECO:0000256" key="3">
    <source>
        <dbReference type="ARBA" id="ARBA00022448"/>
    </source>
</evidence>
<keyword evidence="5 11" id="KW-0812">Transmembrane</keyword>
<evidence type="ECO:0000256" key="11">
    <source>
        <dbReference type="PROSITE-ProRule" id="PRU01360"/>
    </source>
</evidence>
<comment type="similarity">
    <text evidence="2">Belongs to the TonB-dependent receptor family. Hemoglobin/haptoglobin binding protein subfamily.</text>
</comment>
<feature type="short sequence motif" description="TonB C-terminal box" evidence="12">
    <location>
        <begin position="749"/>
        <end position="766"/>
    </location>
</feature>
<gene>
    <name evidence="17" type="ORF">WQQ_28060</name>
</gene>
<dbReference type="Proteomes" id="UP000003704">
    <property type="component" value="Unassembled WGS sequence"/>
</dbReference>
<evidence type="ECO:0000256" key="12">
    <source>
        <dbReference type="PROSITE-ProRule" id="PRU10144"/>
    </source>
</evidence>
<evidence type="ECO:0000256" key="5">
    <source>
        <dbReference type="ARBA" id="ARBA00022692"/>
    </source>
</evidence>
<feature type="chain" id="PRO_5003713074" description="TonB-dependent receptor" evidence="14">
    <location>
        <begin position="25"/>
        <end position="766"/>
    </location>
</feature>
<evidence type="ECO:0000256" key="7">
    <source>
        <dbReference type="ARBA" id="ARBA00023077"/>
    </source>
</evidence>
<dbReference type="RefSeq" id="WP_007185747.1">
    <property type="nucleotide sequence ID" value="NZ_AKGD01000002.1"/>
</dbReference>
<dbReference type="PANTHER" id="PTHR30069:SF29">
    <property type="entry name" value="HEMOGLOBIN AND HEMOGLOBIN-HAPTOGLOBIN-BINDING PROTEIN 1-RELATED"/>
    <property type="match status" value="1"/>
</dbReference>
<comment type="caution">
    <text evidence="17">The sequence shown here is derived from an EMBL/GenBank/DDBJ whole genome shotgun (WGS) entry which is preliminary data.</text>
</comment>
<dbReference type="SUPFAM" id="SSF56935">
    <property type="entry name" value="Porins"/>
    <property type="match status" value="1"/>
</dbReference>
<reference evidence="17 18" key="1">
    <citation type="journal article" date="2012" name="J. Bacteriol.">
        <title>Genome Sequence of n-Alkane-Degrading Hydrocarboniphaga effusa Strain AP103T (ATCC BAA-332T).</title>
        <authorList>
            <person name="Chang H.K."/>
            <person name="Zylstra G.J."/>
            <person name="Chae J.C."/>
        </authorList>
    </citation>
    <scope>NUCLEOTIDE SEQUENCE [LARGE SCALE GENOMIC DNA]</scope>
    <source>
        <strain evidence="17 18">AP103</strain>
    </source>
</reference>
<evidence type="ECO:0000256" key="2">
    <source>
        <dbReference type="ARBA" id="ARBA00008143"/>
    </source>
</evidence>
<dbReference type="GO" id="GO:0044718">
    <property type="term" value="P:siderophore transmembrane transport"/>
    <property type="evidence" value="ECO:0007669"/>
    <property type="project" value="TreeGrafter"/>
</dbReference>
<evidence type="ECO:0000256" key="9">
    <source>
        <dbReference type="ARBA" id="ARBA00023170"/>
    </source>
</evidence>
<evidence type="ECO:0000313" key="18">
    <source>
        <dbReference type="Proteomes" id="UP000003704"/>
    </source>
</evidence>
<keyword evidence="10 11" id="KW-0998">Cell outer membrane</keyword>
<dbReference type="EMBL" id="AKGD01000002">
    <property type="protein sequence ID" value="EIT69224.1"/>
    <property type="molecule type" value="Genomic_DNA"/>
</dbReference>
<dbReference type="PATRIC" id="fig|1172194.4.peg.2716"/>
<dbReference type="InterPro" id="IPR010917">
    <property type="entry name" value="TonB_rcpt_CS"/>
</dbReference>
<evidence type="ECO:0000256" key="6">
    <source>
        <dbReference type="ARBA" id="ARBA00022729"/>
    </source>
</evidence>
<dbReference type="AlphaFoldDB" id="I7ZBG7"/>
<accession>I7ZBG7</accession>
<dbReference type="GO" id="GO:0009279">
    <property type="term" value="C:cell outer membrane"/>
    <property type="evidence" value="ECO:0007669"/>
    <property type="project" value="UniProtKB-SubCell"/>
</dbReference>
<dbReference type="GO" id="GO:0015344">
    <property type="term" value="F:siderophore uptake transmembrane transporter activity"/>
    <property type="evidence" value="ECO:0007669"/>
    <property type="project" value="TreeGrafter"/>
</dbReference>
<dbReference type="OrthoDB" id="9760620at2"/>
<dbReference type="PANTHER" id="PTHR30069">
    <property type="entry name" value="TONB-DEPENDENT OUTER MEMBRANE RECEPTOR"/>
    <property type="match status" value="1"/>
</dbReference>
<evidence type="ECO:0000256" key="14">
    <source>
        <dbReference type="SAM" id="SignalP"/>
    </source>
</evidence>
<evidence type="ECO:0000256" key="10">
    <source>
        <dbReference type="ARBA" id="ARBA00023237"/>
    </source>
</evidence>
<evidence type="ECO:0000259" key="16">
    <source>
        <dbReference type="Pfam" id="PF07715"/>
    </source>
</evidence>
<dbReference type="STRING" id="1172194.WQQ_28060"/>
<dbReference type="InterPro" id="IPR012910">
    <property type="entry name" value="Plug_dom"/>
</dbReference>
<dbReference type="InterPro" id="IPR000531">
    <property type="entry name" value="Beta-barrel_TonB"/>
</dbReference>
<evidence type="ECO:0000256" key="8">
    <source>
        <dbReference type="ARBA" id="ARBA00023136"/>
    </source>
</evidence>
<feature type="domain" description="TonB-dependent receptor plug" evidence="16">
    <location>
        <begin position="65"/>
        <end position="172"/>
    </location>
</feature>
<evidence type="ECO:0000256" key="1">
    <source>
        <dbReference type="ARBA" id="ARBA00004571"/>
    </source>
</evidence>
<comment type="subcellular location">
    <subcellularLocation>
        <location evidence="1 11">Cell outer membrane</location>
        <topology evidence="1 11">Multi-pass membrane protein</topology>
    </subcellularLocation>
</comment>
<dbReference type="Gene3D" id="2.40.170.20">
    <property type="entry name" value="TonB-dependent receptor, beta-barrel domain"/>
    <property type="match status" value="1"/>
</dbReference>
<protein>
    <recommendedName>
        <fullName evidence="19">TonB-dependent receptor</fullName>
    </recommendedName>
</protein>
<dbReference type="Pfam" id="PF07715">
    <property type="entry name" value="Plug"/>
    <property type="match status" value="1"/>
</dbReference>
<feature type="signal peptide" evidence="14">
    <location>
        <begin position="1"/>
        <end position="24"/>
    </location>
</feature>
<keyword evidence="18" id="KW-1185">Reference proteome</keyword>
<keyword evidence="6 14" id="KW-0732">Signal</keyword>